<proteinExistence type="predicted"/>
<dbReference type="SMART" id="SM00899">
    <property type="entry name" value="FeoA"/>
    <property type="match status" value="1"/>
</dbReference>
<dbReference type="InterPro" id="IPR007167">
    <property type="entry name" value="Fe-transptr_FeoA-like"/>
</dbReference>
<dbReference type="Pfam" id="PF04023">
    <property type="entry name" value="FeoA"/>
    <property type="match status" value="1"/>
</dbReference>
<dbReference type="GO" id="GO:0046914">
    <property type="term" value="F:transition metal ion binding"/>
    <property type="evidence" value="ECO:0007669"/>
    <property type="project" value="InterPro"/>
</dbReference>
<dbReference type="GeneID" id="4848296"/>
<reference evidence="3" key="1">
    <citation type="submission" date="2022-10" db="EMBL/GenBank/DDBJ databases">
        <title>Complete genome of Methanoculleus submarinus DSM 15122.</title>
        <authorList>
            <person name="Chen S.-C."/>
            <person name="Lai S.-J."/>
            <person name="You Y.-T."/>
        </authorList>
    </citation>
    <scope>NUCLEOTIDE SEQUENCE</scope>
    <source>
        <strain evidence="3">DSM 15122</strain>
    </source>
</reference>
<dbReference type="Gene3D" id="2.30.30.90">
    <property type="match status" value="1"/>
</dbReference>
<dbReference type="Proteomes" id="UP001156196">
    <property type="component" value="Chromosome"/>
</dbReference>
<keyword evidence="1" id="KW-0408">Iron</keyword>
<dbReference type="EMBL" id="CP109831">
    <property type="protein sequence ID" value="UYU17338.1"/>
    <property type="molecule type" value="Genomic_DNA"/>
</dbReference>
<protein>
    <submittedName>
        <fullName evidence="3">Ferrous iron transport protein A</fullName>
    </submittedName>
</protein>
<keyword evidence="4" id="KW-1185">Reference proteome</keyword>
<evidence type="ECO:0000313" key="3">
    <source>
        <dbReference type="EMBL" id="UYU17338.1"/>
    </source>
</evidence>
<gene>
    <name evidence="3" type="ORF">OH143_06345</name>
</gene>
<feature type="domain" description="Ferrous iron transporter FeoA-like" evidence="2">
    <location>
        <begin position="2"/>
        <end position="71"/>
    </location>
</feature>
<dbReference type="SUPFAM" id="SSF50037">
    <property type="entry name" value="C-terminal domain of transcriptional repressors"/>
    <property type="match status" value="1"/>
</dbReference>
<evidence type="ECO:0000259" key="2">
    <source>
        <dbReference type="SMART" id="SM00899"/>
    </source>
</evidence>
<dbReference type="GeneID" id="76730495"/>
<dbReference type="RefSeq" id="WP_011845246.1">
    <property type="nucleotide sequence ID" value="NZ_CP109831.1"/>
</dbReference>
<sequence length="79" mass="8661">MKRLSELEYGESGLVREIRASQHELNCLGIRMKKQVKMVTRQPIKGPVVVVVDDMEVAMGLEIAEGVVIETDGHGEAGV</sequence>
<evidence type="ECO:0000256" key="1">
    <source>
        <dbReference type="ARBA" id="ARBA00023004"/>
    </source>
</evidence>
<evidence type="ECO:0000313" key="4">
    <source>
        <dbReference type="Proteomes" id="UP001156196"/>
    </source>
</evidence>
<accession>A0AAX3E5A6</accession>
<dbReference type="AlphaFoldDB" id="A0AAX3E5A6"/>
<name>A0AAX3E5A6_9EURY</name>
<dbReference type="KEGG" id="msum:OH143_06345"/>
<dbReference type="InterPro" id="IPR008988">
    <property type="entry name" value="Transcriptional_repressor_C"/>
</dbReference>
<dbReference type="InterPro" id="IPR038157">
    <property type="entry name" value="FeoA_core_dom"/>
</dbReference>
<organism evidence="3 4">
    <name type="scientific">Methanoculleus submarinus</name>
    <dbReference type="NCBI Taxonomy" id="204050"/>
    <lineage>
        <taxon>Archaea</taxon>
        <taxon>Methanobacteriati</taxon>
        <taxon>Methanobacteriota</taxon>
        <taxon>Stenosarchaea group</taxon>
        <taxon>Methanomicrobia</taxon>
        <taxon>Methanomicrobiales</taxon>
        <taxon>Methanomicrobiaceae</taxon>
        <taxon>Methanoculleus</taxon>
    </lineage>
</organism>